<accession>A0A392NUS2</accession>
<dbReference type="EMBL" id="LXQA010050789">
    <property type="protein sequence ID" value="MCI02970.1"/>
    <property type="molecule type" value="Genomic_DNA"/>
</dbReference>
<feature type="non-terminal residue" evidence="2">
    <location>
        <position position="1"/>
    </location>
</feature>
<comment type="caution">
    <text evidence="2">The sequence shown here is derived from an EMBL/GenBank/DDBJ whole genome shotgun (WGS) entry which is preliminary data.</text>
</comment>
<evidence type="ECO:0000313" key="3">
    <source>
        <dbReference type="Proteomes" id="UP000265520"/>
    </source>
</evidence>
<dbReference type="AlphaFoldDB" id="A0A392NUS2"/>
<keyword evidence="3" id="KW-1185">Reference proteome</keyword>
<protein>
    <submittedName>
        <fullName evidence="2">Uncharacterized protein</fullName>
    </submittedName>
</protein>
<evidence type="ECO:0000313" key="2">
    <source>
        <dbReference type="EMBL" id="MCI02970.1"/>
    </source>
</evidence>
<sequence length="39" mass="4301">TVPIQEVALEGFKSKTLKEANSKDLKPSPPGQSMEYHTN</sequence>
<proteinExistence type="predicted"/>
<organism evidence="2 3">
    <name type="scientific">Trifolium medium</name>
    <dbReference type="NCBI Taxonomy" id="97028"/>
    <lineage>
        <taxon>Eukaryota</taxon>
        <taxon>Viridiplantae</taxon>
        <taxon>Streptophyta</taxon>
        <taxon>Embryophyta</taxon>
        <taxon>Tracheophyta</taxon>
        <taxon>Spermatophyta</taxon>
        <taxon>Magnoliopsida</taxon>
        <taxon>eudicotyledons</taxon>
        <taxon>Gunneridae</taxon>
        <taxon>Pentapetalae</taxon>
        <taxon>rosids</taxon>
        <taxon>fabids</taxon>
        <taxon>Fabales</taxon>
        <taxon>Fabaceae</taxon>
        <taxon>Papilionoideae</taxon>
        <taxon>50 kb inversion clade</taxon>
        <taxon>NPAAA clade</taxon>
        <taxon>Hologalegina</taxon>
        <taxon>IRL clade</taxon>
        <taxon>Trifolieae</taxon>
        <taxon>Trifolium</taxon>
    </lineage>
</organism>
<evidence type="ECO:0000256" key="1">
    <source>
        <dbReference type="SAM" id="MobiDB-lite"/>
    </source>
</evidence>
<dbReference type="Proteomes" id="UP000265520">
    <property type="component" value="Unassembled WGS sequence"/>
</dbReference>
<feature type="region of interest" description="Disordered" evidence="1">
    <location>
        <begin position="18"/>
        <end position="39"/>
    </location>
</feature>
<name>A0A392NUS2_9FABA</name>
<reference evidence="2 3" key="1">
    <citation type="journal article" date="2018" name="Front. Plant Sci.">
        <title>Red Clover (Trifolium pratense) and Zigzag Clover (T. medium) - A Picture of Genomic Similarities and Differences.</title>
        <authorList>
            <person name="Dluhosova J."/>
            <person name="Istvanek J."/>
            <person name="Nedelnik J."/>
            <person name="Repkova J."/>
        </authorList>
    </citation>
    <scope>NUCLEOTIDE SEQUENCE [LARGE SCALE GENOMIC DNA]</scope>
    <source>
        <strain evidence="3">cv. 10/8</strain>
        <tissue evidence="2">Leaf</tissue>
    </source>
</reference>